<dbReference type="Proteomes" id="UP000053354">
    <property type="component" value="Plasmid pPS15-1"/>
</dbReference>
<dbReference type="OrthoDB" id="9773249at2"/>
<organism evidence="1 2">
    <name type="scientific">Planococcus versutus</name>
    <dbReference type="NCBI Taxonomy" id="1302659"/>
    <lineage>
        <taxon>Bacteria</taxon>
        <taxon>Bacillati</taxon>
        <taxon>Bacillota</taxon>
        <taxon>Bacilli</taxon>
        <taxon>Bacillales</taxon>
        <taxon>Caryophanaceae</taxon>
        <taxon>Planococcus</taxon>
    </lineage>
</organism>
<evidence type="ECO:0000313" key="2">
    <source>
        <dbReference type="Proteomes" id="UP000053354"/>
    </source>
</evidence>
<evidence type="ECO:0000313" key="1">
    <source>
        <dbReference type="EMBL" id="ANU28558.1"/>
    </source>
</evidence>
<gene>
    <name evidence="1" type="ORF">I858_016380</name>
</gene>
<proteinExistence type="predicted"/>
<keyword evidence="1" id="KW-0614">Plasmid</keyword>
<sequence length="106" mass="12105">MGQDLPHGAYLNQSWWKKSEISSNRTRAWLDAGYVVKGFHPNHSVVFKRSDFSDKTSWNEENAQEDIMLIRPTAPKDIQLLADLQKKIEGESDFLLGGKEQRALST</sequence>
<protein>
    <submittedName>
        <fullName evidence="1">Uncharacterized protein</fullName>
    </submittedName>
</protein>
<dbReference type="KEGG" id="pll:I858_016380"/>
<geneLocation type="plasmid" evidence="1 2">
    <name>pPS15-1</name>
</geneLocation>
<keyword evidence="2" id="KW-1185">Reference proteome</keyword>
<dbReference type="EMBL" id="CP016541">
    <property type="protein sequence ID" value="ANU28558.1"/>
    <property type="molecule type" value="Genomic_DNA"/>
</dbReference>
<reference evidence="1" key="1">
    <citation type="submission" date="2016-10" db="EMBL/GenBank/DDBJ databases">
        <authorList>
            <person name="See-Too W.S."/>
        </authorList>
    </citation>
    <scope>NUCLEOTIDE SEQUENCE</scope>
    <source>
        <strain evidence="1">L10.15</strain>
        <plasmid evidence="1">pPS15-1</plasmid>
    </source>
</reference>
<name>A0A1B1S5U0_9BACL</name>
<accession>A0A1B1S5U0</accession>
<dbReference type="AlphaFoldDB" id="A0A1B1S5U0"/>